<feature type="chain" id="PRO_5039291687" evidence="4">
    <location>
        <begin position="21"/>
        <end position="593"/>
    </location>
</feature>
<dbReference type="InterPro" id="IPR000914">
    <property type="entry name" value="SBP_5_dom"/>
</dbReference>
<feature type="signal peptide" evidence="4">
    <location>
        <begin position="1"/>
        <end position="20"/>
    </location>
</feature>
<dbReference type="AlphaFoldDB" id="A0A6N9I2D6"/>
<dbReference type="PIRSF" id="PIRSF002741">
    <property type="entry name" value="MppA"/>
    <property type="match status" value="1"/>
</dbReference>
<keyword evidence="2" id="KW-0813">Transport</keyword>
<dbReference type="PANTHER" id="PTHR30290:SF9">
    <property type="entry name" value="OLIGOPEPTIDE-BINDING PROTEIN APPA"/>
    <property type="match status" value="1"/>
</dbReference>
<comment type="caution">
    <text evidence="6">The sequence shown here is derived from an EMBL/GenBank/DDBJ whole genome shotgun (WGS) entry which is preliminary data.</text>
</comment>
<feature type="domain" description="Solute-binding protein family 5" evidence="5">
    <location>
        <begin position="110"/>
        <end position="502"/>
    </location>
</feature>
<evidence type="ECO:0000313" key="7">
    <source>
        <dbReference type="Proteomes" id="UP000449209"/>
    </source>
</evidence>
<dbReference type="Gene3D" id="3.10.105.10">
    <property type="entry name" value="Dipeptide-binding Protein, Domain 3"/>
    <property type="match status" value="1"/>
</dbReference>
<gene>
    <name evidence="6" type="ORF">GB993_06365</name>
</gene>
<dbReference type="InterPro" id="IPR030678">
    <property type="entry name" value="Peptide/Ni-bd"/>
</dbReference>
<dbReference type="InterPro" id="IPR039424">
    <property type="entry name" value="SBP_5"/>
</dbReference>
<keyword evidence="3 4" id="KW-0732">Signal</keyword>
<comment type="similarity">
    <text evidence="1">Belongs to the bacterial solute-binding protein 5 family.</text>
</comment>
<dbReference type="PROSITE" id="PS51257">
    <property type="entry name" value="PROKAR_LIPOPROTEIN"/>
    <property type="match status" value="1"/>
</dbReference>
<evidence type="ECO:0000259" key="5">
    <source>
        <dbReference type="Pfam" id="PF00496"/>
    </source>
</evidence>
<dbReference type="Proteomes" id="UP000449209">
    <property type="component" value="Unassembled WGS sequence"/>
</dbReference>
<dbReference type="SUPFAM" id="SSF53850">
    <property type="entry name" value="Periplasmic binding protein-like II"/>
    <property type="match status" value="1"/>
</dbReference>
<dbReference type="CDD" id="cd08510">
    <property type="entry name" value="PBP2_Lactococcal_OppA_like"/>
    <property type="match status" value="1"/>
</dbReference>
<protein>
    <submittedName>
        <fullName evidence="6">Oligopeptide ABC transporter substrate-binding protein</fullName>
    </submittedName>
</protein>
<reference evidence="6 7" key="1">
    <citation type="journal article" date="2019" name="Appl. Environ. Microbiol.">
        <title>Genetic determinants of hydroxycinnamic acid metabolism in heterofermentative lactobacilli.</title>
        <authorList>
            <person name="Gaur G."/>
            <person name="Oh J.H."/>
            <person name="Filannino P."/>
            <person name="Gobbetti M."/>
            <person name="van Pijkeren J.P."/>
            <person name="Ganzle M.G."/>
        </authorList>
    </citation>
    <scope>NUCLEOTIDE SEQUENCE [LARGE SCALE GENOMIC DNA]</scope>
    <source>
        <strain evidence="6 7">C5</strain>
    </source>
</reference>
<dbReference type="GO" id="GO:0042597">
    <property type="term" value="C:periplasmic space"/>
    <property type="evidence" value="ECO:0007669"/>
    <property type="project" value="UniProtKB-ARBA"/>
</dbReference>
<name>A0A6N9I2D6_9LACO</name>
<dbReference type="EMBL" id="WEZQ01000009">
    <property type="protein sequence ID" value="MYV17125.1"/>
    <property type="molecule type" value="Genomic_DNA"/>
</dbReference>
<evidence type="ECO:0000256" key="2">
    <source>
        <dbReference type="ARBA" id="ARBA00022448"/>
    </source>
</evidence>
<sequence>MKKTKFALAGAAALSVLTLAACSSKSSSSQPSTAVKMAKSYNASGSIDKNATIKAAEVNDAPFKGVSDTVLASNAEDGDVFSPGLQGLFKTDKNYNIVDGGPANLKLNRSNNTATITLRSNLKWSNGSQVTAKDVEYAYEVLGNKDSDTQQYSSSLEQIKGMTEYHSGKASTISGIEMPDGEKGKKVVIHYKHVTPSMKRSGNGFFWEYAEPYEYIKNVPISKLASAPQVRKNPIFYGPFKLQKMVTGESTSWVRNPYYWGKKANAKAVTINVVSSSAAGSAFKAHKYDFTVGTTGIAASQYPTVKKLSDYTNVGSPEMGYGYLGFMVGHMNSKTGMNVMDKDSKVSNKSLRQAIGYAMNVDAVEKKFGNGLGKRATTLIPSVFTDYHDKSAKGFPLNLKKANKLLDDAGYKKKGKWRQTPDGKKLVLHFAAMKSSSTHDEEIQNYLQQWHKIGLDVQLTGGKTMEMNAFYDAIQSPKPPKNVDFFEAAWQVSSEPTPTMYEANAPFNMGHFATKKNTQLIENMNNNKAFSNSYRKTQFKDWQAYMNQQAAYIPESEGLTWTPVNHRIKNYSTSAADSNDSWATMGATSANPK</sequence>
<dbReference type="PANTHER" id="PTHR30290">
    <property type="entry name" value="PERIPLASMIC BINDING COMPONENT OF ABC TRANSPORTER"/>
    <property type="match status" value="1"/>
</dbReference>
<dbReference type="GO" id="GO:0043190">
    <property type="term" value="C:ATP-binding cassette (ABC) transporter complex"/>
    <property type="evidence" value="ECO:0007669"/>
    <property type="project" value="InterPro"/>
</dbReference>
<evidence type="ECO:0000256" key="3">
    <source>
        <dbReference type="ARBA" id="ARBA00022729"/>
    </source>
</evidence>
<dbReference type="GO" id="GO:1904680">
    <property type="term" value="F:peptide transmembrane transporter activity"/>
    <property type="evidence" value="ECO:0007669"/>
    <property type="project" value="TreeGrafter"/>
</dbReference>
<evidence type="ECO:0000256" key="1">
    <source>
        <dbReference type="ARBA" id="ARBA00005695"/>
    </source>
</evidence>
<evidence type="ECO:0000313" key="6">
    <source>
        <dbReference type="EMBL" id="MYV17125.1"/>
    </source>
</evidence>
<evidence type="ECO:0000256" key="4">
    <source>
        <dbReference type="SAM" id="SignalP"/>
    </source>
</evidence>
<dbReference type="Pfam" id="PF00496">
    <property type="entry name" value="SBP_bac_5"/>
    <property type="match status" value="1"/>
</dbReference>
<organism evidence="6 7">
    <name type="scientific">Furfurilactobacillus milii</name>
    <dbReference type="NCBI Taxonomy" id="2888272"/>
    <lineage>
        <taxon>Bacteria</taxon>
        <taxon>Bacillati</taxon>
        <taxon>Bacillota</taxon>
        <taxon>Bacilli</taxon>
        <taxon>Lactobacillales</taxon>
        <taxon>Lactobacillaceae</taxon>
        <taxon>Furfurilactobacillus</taxon>
    </lineage>
</organism>
<dbReference type="OrthoDB" id="9796817at2"/>
<dbReference type="GO" id="GO:0015833">
    <property type="term" value="P:peptide transport"/>
    <property type="evidence" value="ECO:0007669"/>
    <property type="project" value="TreeGrafter"/>
</dbReference>
<proteinExistence type="inferred from homology"/>
<dbReference type="RefSeq" id="WP_161003549.1">
    <property type="nucleotide sequence ID" value="NZ_WEZQ01000009.1"/>
</dbReference>
<accession>A0A6N9I2D6</accession>
<dbReference type="Gene3D" id="3.40.190.10">
    <property type="entry name" value="Periplasmic binding protein-like II"/>
    <property type="match status" value="1"/>
</dbReference>